<organism evidence="11 12">
    <name type="scientific">Candidatus Kaiserbacteria bacterium CG10_big_fil_rev_8_21_14_0_10_56_12</name>
    <dbReference type="NCBI Taxonomy" id="1974611"/>
    <lineage>
        <taxon>Bacteria</taxon>
        <taxon>Candidatus Kaiseribacteriota</taxon>
    </lineage>
</organism>
<dbReference type="InterPro" id="IPR004101">
    <property type="entry name" value="Mur_ligase_C"/>
</dbReference>
<keyword evidence="7 8" id="KW-0573">Peptidoglycan synthesis</keyword>
<dbReference type="GO" id="GO:0005737">
    <property type="term" value="C:cytoplasm"/>
    <property type="evidence" value="ECO:0007669"/>
    <property type="project" value="UniProtKB-SubCell"/>
</dbReference>
<dbReference type="HAMAP" id="MF_00639">
    <property type="entry name" value="MurD"/>
    <property type="match status" value="1"/>
</dbReference>
<dbReference type="PANTHER" id="PTHR43692">
    <property type="entry name" value="UDP-N-ACETYLMURAMOYLALANINE--D-GLUTAMATE LIGASE"/>
    <property type="match status" value="1"/>
</dbReference>
<accession>A0A2H0UAL8</accession>
<evidence type="ECO:0000259" key="9">
    <source>
        <dbReference type="Pfam" id="PF02875"/>
    </source>
</evidence>
<keyword evidence="5 7" id="KW-0547">Nucleotide-binding</keyword>
<evidence type="ECO:0000256" key="7">
    <source>
        <dbReference type="HAMAP-Rule" id="MF_00639"/>
    </source>
</evidence>
<dbReference type="Gene3D" id="3.40.50.720">
    <property type="entry name" value="NAD(P)-binding Rossmann-like Domain"/>
    <property type="match status" value="1"/>
</dbReference>
<dbReference type="Pfam" id="PF08245">
    <property type="entry name" value="Mur_ligase_M"/>
    <property type="match status" value="1"/>
</dbReference>
<comment type="caution">
    <text evidence="11">The sequence shown here is derived from an EMBL/GenBank/DDBJ whole genome shotgun (WGS) entry which is preliminary data.</text>
</comment>
<dbReference type="GO" id="GO:0005524">
    <property type="term" value="F:ATP binding"/>
    <property type="evidence" value="ECO:0007669"/>
    <property type="project" value="UniProtKB-UniRule"/>
</dbReference>
<dbReference type="InterPro" id="IPR036615">
    <property type="entry name" value="Mur_ligase_C_dom_sf"/>
</dbReference>
<keyword evidence="7 8" id="KW-0132">Cell division</keyword>
<evidence type="ECO:0000256" key="8">
    <source>
        <dbReference type="RuleBase" id="RU003664"/>
    </source>
</evidence>
<gene>
    <name evidence="7 11" type="primary">murD</name>
    <name evidence="11" type="ORF">COU19_00620</name>
</gene>
<dbReference type="Pfam" id="PF02875">
    <property type="entry name" value="Mur_ligase_C"/>
    <property type="match status" value="1"/>
</dbReference>
<feature type="domain" description="Mur ligase central" evidence="10">
    <location>
        <begin position="155"/>
        <end position="273"/>
    </location>
</feature>
<keyword evidence="7 8" id="KW-0131">Cell cycle</keyword>
<dbReference type="SUPFAM" id="SSF51984">
    <property type="entry name" value="MurCD N-terminal domain"/>
    <property type="match status" value="1"/>
</dbReference>
<keyword evidence="7 8" id="KW-0961">Cell wall biogenesis/degradation</keyword>
<dbReference type="GO" id="GO:0008360">
    <property type="term" value="P:regulation of cell shape"/>
    <property type="evidence" value="ECO:0007669"/>
    <property type="project" value="UniProtKB-KW"/>
</dbReference>
<feature type="binding site" evidence="7">
    <location>
        <begin position="157"/>
        <end position="163"/>
    </location>
    <ligand>
        <name>ATP</name>
        <dbReference type="ChEBI" id="CHEBI:30616"/>
    </ligand>
</feature>
<keyword evidence="3 7" id="KW-0963">Cytoplasm</keyword>
<dbReference type="EC" id="6.3.2.9" evidence="7 8"/>
<dbReference type="GO" id="GO:0008764">
    <property type="term" value="F:UDP-N-acetylmuramoylalanine-D-glutamate ligase activity"/>
    <property type="evidence" value="ECO:0007669"/>
    <property type="project" value="UniProtKB-UniRule"/>
</dbReference>
<name>A0A2H0UAL8_9BACT</name>
<evidence type="ECO:0000256" key="3">
    <source>
        <dbReference type="ARBA" id="ARBA00022490"/>
    </source>
</evidence>
<dbReference type="InterPro" id="IPR036565">
    <property type="entry name" value="Mur-like_cat_sf"/>
</dbReference>
<dbReference type="Proteomes" id="UP000230179">
    <property type="component" value="Unassembled WGS sequence"/>
</dbReference>
<dbReference type="EMBL" id="PFBL01000004">
    <property type="protein sequence ID" value="PIR83451.1"/>
    <property type="molecule type" value="Genomic_DNA"/>
</dbReference>
<reference evidence="12" key="1">
    <citation type="submission" date="2017-09" db="EMBL/GenBank/DDBJ databases">
        <title>Depth-based differentiation of microbial function through sediment-hosted aquifers and enrichment of novel symbionts in the deep terrestrial subsurface.</title>
        <authorList>
            <person name="Probst A.J."/>
            <person name="Ladd B."/>
            <person name="Jarett J.K."/>
            <person name="Geller-Mcgrath D.E."/>
            <person name="Sieber C.M.K."/>
            <person name="Emerson J.B."/>
            <person name="Anantharaman K."/>
            <person name="Thomas B.C."/>
            <person name="Malmstrom R."/>
            <person name="Stieglmeier M."/>
            <person name="Klingl A."/>
            <person name="Woyke T."/>
            <person name="Ryan C.M."/>
            <person name="Banfield J.F."/>
        </authorList>
    </citation>
    <scope>NUCLEOTIDE SEQUENCE [LARGE SCALE GENOMIC DNA]</scope>
</reference>
<evidence type="ECO:0000256" key="2">
    <source>
        <dbReference type="ARBA" id="ARBA00004752"/>
    </source>
</evidence>
<keyword evidence="7 8" id="KW-0133">Cell shape</keyword>
<keyword evidence="6 7" id="KW-0067">ATP-binding</keyword>
<keyword evidence="4 7" id="KW-0436">Ligase</keyword>
<evidence type="ECO:0000256" key="1">
    <source>
        <dbReference type="ARBA" id="ARBA00004496"/>
    </source>
</evidence>
<comment type="subcellular location">
    <subcellularLocation>
        <location evidence="1 7 8">Cytoplasm</location>
    </subcellularLocation>
</comment>
<dbReference type="Gene3D" id="3.40.1190.10">
    <property type="entry name" value="Mur-like, catalytic domain"/>
    <property type="match status" value="1"/>
</dbReference>
<dbReference type="GO" id="GO:0009252">
    <property type="term" value="P:peptidoglycan biosynthetic process"/>
    <property type="evidence" value="ECO:0007669"/>
    <property type="project" value="UniProtKB-UniRule"/>
</dbReference>
<dbReference type="InterPro" id="IPR005762">
    <property type="entry name" value="MurD"/>
</dbReference>
<dbReference type="UniPathway" id="UPA00219"/>
<evidence type="ECO:0000313" key="11">
    <source>
        <dbReference type="EMBL" id="PIR83451.1"/>
    </source>
</evidence>
<protein>
    <recommendedName>
        <fullName evidence="7 8">UDP-N-acetylmuramoylalanine--D-glutamate ligase</fullName>
        <ecNumber evidence="7 8">6.3.2.9</ecNumber>
    </recommendedName>
    <alternativeName>
        <fullName evidence="7">D-glutamic acid-adding enzyme</fullName>
    </alternativeName>
    <alternativeName>
        <fullName evidence="7">UDP-N-acetylmuramoyl-L-alanyl-D-glutamate synthetase</fullName>
    </alternativeName>
</protein>
<comment type="catalytic activity">
    <reaction evidence="7 8">
        <text>UDP-N-acetyl-alpha-D-muramoyl-L-alanine + D-glutamate + ATP = UDP-N-acetyl-alpha-D-muramoyl-L-alanyl-D-glutamate + ADP + phosphate + H(+)</text>
        <dbReference type="Rhea" id="RHEA:16429"/>
        <dbReference type="ChEBI" id="CHEBI:15378"/>
        <dbReference type="ChEBI" id="CHEBI:29986"/>
        <dbReference type="ChEBI" id="CHEBI:30616"/>
        <dbReference type="ChEBI" id="CHEBI:43474"/>
        <dbReference type="ChEBI" id="CHEBI:83898"/>
        <dbReference type="ChEBI" id="CHEBI:83900"/>
        <dbReference type="ChEBI" id="CHEBI:456216"/>
        <dbReference type="EC" id="6.3.2.9"/>
    </reaction>
</comment>
<evidence type="ECO:0000313" key="12">
    <source>
        <dbReference type="Proteomes" id="UP000230179"/>
    </source>
</evidence>
<feature type="domain" description="Mur ligase C-terminal" evidence="9">
    <location>
        <begin position="338"/>
        <end position="447"/>
    </location>
</feature>
<dbReference type="Pfam" id="PF21799">
    <property type="entry name" value="MurD-like_N"/>
    <property type="match status" value="1"/>
</dbReference>
<comment type="similarity">
    <text evidence="7">Belongs to the MurCDEF family.</text>
</comment>
<evidence type="ECO:0000256" key="6">
    <source>
        <dbReference type="ARBA" id="ARBA00022840"/>
    </source>
</evidence>
<comment type="function">
    <text evidence="7 8">Cell wall formation. Catalyzes the addition of glutamate to the nucleotide precursor UDP-N-acetylmuramoyl-L-alanine (UMA).</text>
</comment>
<dbReference type="NCBIfam" id="TIGR01087">
    <property type="entry name" value="murD"/>
    <property type="match status" value="1"/>
</dbReference>
<dbReference type="InterPro" id="IPR013221">
    <property type="entry name" value="Mur_ligase_cen"/>
</dbReference>
<dbReference type="GO" id="GO:0051301">
    <property type="term" value="P:cell division"/>
    <property type="evidence" value="ECO:0007669"/>
    <property type="project" value="UniProtKB-KW"/>
</dbReference>
<sequence length="475" mass="51589">MCRVPQLRRAPSTTLCCVVSGRCVIRFNALRCGVMTDPQSYFKGKKITVTGLGLLGRGVGDARYLAECGADLIVTDLKSEAELKESVEHLKAFSNITFVLGEHRLEDFRDRDLILKAAGVPLDSIYIAEAKKNAIPVRMSADLLMELSEITTIGVTGTRGKSTVTHMIADILREAGKAVLLGGNIRGVSNLELLKEATPDHVAVLELDSWQCQGLGEANLSPHIAVFTTFYSDHQNYYKKDPGQYLLDKANIFLYQDPDDTLAIGAQCAPTLIEAFGETIVSNIVIADEHKLPKSWQLQIPGVHNRYNAALALAAARAYGIDDAVSRRALEAFKGVTGRLELIAEKSGVQVYNDTTATTPEATLAALDALGTERTVLIMGGADKDLDMHKLLVKLPELKKVLLLAGTGTDRIKSEVANGMIYHTIQDAVTVAFEVAESGDTILFSPAFASFGMFTNEYDRGDQFVTLINAHGAWD</sequence>
<dbReference type="SUPFAM" id="SSF53623">
    <property type="entry name" value="MurD-like peptide ligases, catalytic domain"/>
    <property type="match status" value="1"/>
</dbReference>
<evidence type="ECO:0000256" key="4">
    <source>
        <dbReference type="ARBA" id="ARBA00022598"/>
    </source>
</evidence>
<evidence type="ECO:0000256" key="5">
    <source>
        <dbReference type="ARBA" id="ARBA00022741"/>
    </source>
</evidence>
<dbReference type="Gene3D" id="3.90.190.20">
    <property type="entry name" value="Mur ligase, C-terminal domain"/>
    <property type="match status" value="1"/>
</dbReference>
<proteinExistence type="inferred from homology"/>
<dbReference type="SUPFAM" id="SSF53244">
    <property type="entry name" value="MurD-like peptide ligases, peptide-binding domain"/>
    <property type="match status" value="1"/>
</dbReference>
<dbReference type="AlphaFoldDB" id="A0A2H0UAL8"/>
<dbReference type="PANTHER" id="PTHR43692:SF1">
    <property type="entry name" value="UDP-N-ACETYLMURAMOYLALANINE--D-GLUTAMATE LIGASE"/>
    <property type="match status" value="1"/>
</dbReference>
<evidence type="ECO:0000259" key="10">
    <source>
        <dbReference type="Pfam" id="PF08245"/>
    </source>
</evidence>
<dbReference type="GO" id="GO:0071555">
    <property type="term" value="P:cell wall organization"/>
    <property type="evidence" value="ECO:0007669"/>
    <property type="project" value="UniProtKB-KW"/>
</dbReference>
<comment type="pathway">
    <text evidence="2 7 8">Cell wall biogenesis; peptidoglycan biosynthesis.</text>
</comment>